<evidence type="ECO:0000313" key="2">
    <source>
        <dbReference type="EMBL" id="MEE2526596.1"/>
    </source>
</evidence>
<sequence length="241" mass="27335">MILSRLSQALRTQNWLAVALEFAIVVLGVYLAFQLATWSEARQQDAEATRLQEQLEIEVSAAVDEIESWIAYRTEAVSELHDAILTIQSNDPERGLSEQECEAIWGSHIVIWNDVRLVTLDEIIATGRLSILPDTRLRRALLEYRNENSIGNSRRAFIAADLSNVVDTFAEEMPRFIEPGPTESSWLSANRVDCQLQPIRENATLRNRLISNLGRTRGMIGLAEQELEHLRVIQRLLATED</sequence>
<evidence type="ECO:0000313" key="3">
    <source>
        <dbReference type="Proteomes" id="UP001354971"/>
    </source>
</evidence>
<name>A0ABU7LRR2_9PROT</name>
<dbReference type="EMBL" id="JAZDRP010000005">
    <property type="protein sequence ID" value="MEE2526596.1"/>
    <property type="molecule type" value="Genomic_DNA"/>
</dbReference>
<comment type="caution">
    <text evidence="2">The sequence shown here is derived from an EMBL/GenBank/DDBJ whole genome shotgun (WGS) entry which is preliminary data.</text>
</comment>
<accession>A0ABU7LRR2</accession>
<keyword evidence="1" id="KW-0472">Membrane</keyword>
<proteinExistence type="predicted"/>
<reference evidence="2 3" key="1">
    <citation type="submission" date="2024-01" db="EMBL/GenBank/DDBJ databases">
        <title>Hyphobacterium bacterium isolated from marine sediment.</title>
        <authorList>
            <person name="Zhao S."/>
        </authorList>
    </citation>
    <scope>NUCLEOTIDE SEQUENCE [LARGE SCALE GENOMIC DNA]</scope>
    <source>
        <strain evidence="3">HN65</strain>
    </source>
</reference>
<organism evidence="2 3">
    <name type="scientific">Hyphobacterium lacteum</name>
    <dbReference type="NCBI Taxonomy" id="3116575"/>
    <lineage>
        <taxon>Bacteria</taxon>
        <taxon>Pseudomonadati</taxon>
        <taxon>Pseudomonadota</taxon>
        <taxon>Alphaproteobacteria</taxon>
        <taxon>Maricaulales</taxon>
        <taxon>Maricaulaceae</taxon>
        <taxon>Hyphobacterium</taxon>
    </lineage>
</organism>
<evidence type="ECO:0000256" key="1">
    <source>
        <dbReference type="SAM" id="Phobius"/>
    </source>
</evidence>
<keyword evidence="1" id="KW-0812">Transmembrane</keyword>
<keyword evidence="3" id="KW-1185">Reference proteome</keyword>
<dbReference type="Proteomes" id="UP001354971">
    <property type="component" value="Unassembled WGS sequence"/>
</dbReference>
<protein>
    <submittedName>
        <fullName evidence="2">Uncharacterized protein</fullName>
    </submittedName>
</protein>
<gene>
    <name evidence="2" type="ORF">V0U79_09475</name>
</gene>
<feature type="transmembrane region" description="Helical" evidence="1">
    <location>
        <begin position="15"/>
        <end position="33"/>
    </location>
</feature>
<dbReference type="RefSeq" id="WP_330199259.1">
    <property type="nucleotide sequence ID" value="NZ_JAZDRP010000005.1"/>
</dbReference>
<keyword evidence="1" id="KW-1133">Transmembrane helix</keyword>